<accession>A0A1U8A1E4</accession>
<dbReference type="PANTHER" id="PTHR12203">
    <property type="entry name" value="KDEL LYS-ASP-GLU-LEU CONTAINING - RELATED"/>
    <property type="match status" value="1"/>
</dbReference>
<dbReference type="OMA" id="INIKAWE"/>
<dbReference type="Proteomes" id="UP000189703">
    <property type="component" value="Unplaced"/>
</dbReference>
<feature type="domain" description="Glycosyl transferase CAP10" evidence="2">
    <location>
        <begin position="199"/>
        <end position="448"/>
    </location>
</feature>
<name>A0A1U8A1E4_NELNU</name>
<organism evidence="3 4">
    <name type="scientific">Nelumbo nucifera</name>
    <name type="common">Sacred lotus</name>
    <dbReference type="NCBI Taxonomy" id="4432"/>
    <lineage>
        <taxon>Eukaryota</taxon>
        <taxon>Viridiplantae</taxon>
        <taxon>Streptophyta</taxon>
        <taxon>Embryophyta</taxon>
        <taxon>Tracheophyta</taxon>
        <taxon>Spermatophyta</taxon>
        <taxon>Magnoliopsida</taxon>
        <taxon>Proteales</taxon>
        <taxon>Nelumbonaceae</taxon>
        <taxon>Nelumbo</taxon>
    </lineage>
</organism>
<keyword evidence="3" id="KW-1185">Reference proteome</keyword>
<keyword evidence="1" id="KW-0812">Transmembrane</keyword>
<proteinExistence type="predicted"/>
<reference evidence="4" key="1">
    <citation type="submission" date="2025-08" db="UniProtKB">
        <authorList>
            <consortium name="RefSeq"/>
        </authorList>
    </citation>
    <scope>IDENTIFICATION</scope>
</reference>
<dbReference type="InParanoid" id="A0A1U8A1E4"/>
<dbReference type="KEGG" id="nnu:104596101"/>
<evidence type="ECO:0000259" key="2">
    <source>
        <dbReference type="SMART" id="SM00672"/>
    </source>
</evidence>
<evidence type="ECO:0000313" key="3">
    <source>
        <dbReference type="Proteomes" id="UP000189703"/>
    </source>
</evidence>
<evidence type="ECO:0000313" key="4">
    <source>
        <dbReference type="RefSeq" id="XP_010255431.1"/>
    </source>
</evidence>
<dbReference type="eggNOG" id="KOG2458">
    <property type="taxonomic scope" value="Eukaryota"/>
</dbReference>
<dbReference type="PANTHER" id="PTHR12203:SF74">
    <property type="entry name" value="GLYCOSYLTRANSFERASE"/>
    <property type="match status" value="1"/>
</dbReference>
<protein>
    <submittedName>
        <fullName evidence="4">O-glucosyltransferase rumi homolog</fullName>
    </submittedName>
</protein>
<dbReference type="OrthoDB" id="202415at2759"/>
<evidence type="ECO:0000256" key="1">
    <source>
        <dbReference type="SAM" id="Phobius"/>
    </source>
</evidence>
<keyword evidence="1" id="KW-0472">Membrane</keyword>
<dbReference type="InterPro" id="IPR051091">
    <property type="entry name" value="O-Glucosyltr/Glycosyltrsf_90"/>
</dbReference>
<dbReference type="RefSeq" id="XP_010255431.1">
    <property type="nucleotide sequence ID" value="XM_010257129.1"/>
</dbReference>
<dbReference type="GeneID" id="104596101"/>
<dbReference type="Pfam" id="PF05686">
    <property type="entry name" value="Glyco_transf_90"/>
    <property type="match status" value="1"/>
</dbReference>
<dbReference type="SMART" id="SM00672">
    <property type="entry name" value="CAP10"/>
    <property type="match status" value="1"/>
</dbReference>
<gene>
    <name evidence="4" type="primary">LOC104596101</name>
</gene>
<dbReference type="InterPro" id="IPR006598">
    <property type="entry name" value="CAP10"/>
</dbReference>
<dbReference type="AlphaFoldDB" id="A0A1U8A1E4"/>
<keyword evidence="1" id="KW-1133">Transmembrane helix</keyword>
<feature type="transmembrane region" description="Helical" evidence="1">
    <location>
        <begin position="41"/>
        <end position="59"/>
    </location>
</feature>
<sequence>MKENLQRLVNDLWKGSGLQRHFSGETTYRPQLAEKGHARTIVLFFIVVFIGTCVSVRWIDTSIISSGGVSLKALLTSSNSPEESEDEGFVIPLNCSQVNNLSQVCSTSFPATFPSGSFPTGATTKQCPHYFRWIHEDLRPWKESGITREMVERARTKSNFRLVLVDGRLYYEKYSSSFQTRDVFTLWGILQLLRRYPGRLPDFDIMFNCNDRPVIRSRDYEGPNATAPPPLFHYCGDDWTLDIVFPDWSFWGWPEINIKPWIPLLKDLKEGNQRIKWDKREPYAYWKGNPKVCKARQDLVRCNVTDKQDWNGRFYVQNWVRESRQGFKKSNLADQCTHRYKVYIEGAAWSVSEKYILACDSPTLLVTPHFYDFFTRSLLPGHHYWPIKDNDKCRSIKFAVDWGNKHKNQALAIGKAGSNFIQEELKMNNVYDYMFHLLSEYSKLLRYKPTIPPQAVELCSEVMACPAGGLKKVYMMESMVKGPTYRSPCMLPPPFDPPALEAFLKEKENSKTQVEKMERQFSDKIKN</sequence>